<accession>A0A2T7EDJ6</accession>
<gene>
    <name evidence="1" type="ORF">GQ55_3G262600</name>
</gene>
<dbReference type="Gramene" id="PUZ65900">
    <property type="protein sequence ID" value="PUZ65900"/>
    <property type="gene ID" value="GQ55_3G262600"/>
</dbReference>
<reference evidence="1 2" key="1">
    <citation type="submission" date="2018-04" db="EMBL/GenBank/DDBJ databases">
        <title>WGS assembly of Panicum hallii var. hallii HAL2.</title>
        <authorList>
            <person name="Lovell J."/>
            <person name="Jenkins J."/>
            <person name="Lowry D."/>
            <person name="Mamidi S."/>
            <person name="Sreedasyam A."/>
            <person name="Weng X."/>
            <person name="Barry K."/>
            <person name="Bonette J."/>
            <person name="Campitelli B."/>
            <person name="Daum C."/>
            <person name="Gordon S."/>
            <person name="Gould B."/>
            <person name="Lipzen A."/>
            <person name="MacQueen A."/>
            <person name="Palacio-Mejia J."/>
            <person name="Plott C."/>
            <person name="Shakirov E."/>
            <person name="Shu S."/>
            <person name="Yoshinaga Y."/>
            <person name="Zane M."/>
            <person name="Rokhsar D."/>
            <person name="Grimwood J."/>
            <person name="Schmutz J."/>
            <person name="Juenger T."/>
        </authorList>
    </citation>
    <scope>NUCLEOTIDE SEQUENCE [LARGE SCALE GENOMIC DNA]</scope>
    <source>
        <strain evidence="2">cv. HAL2</strain>
    </source>
</reference>
<name>A0A2T7EDJ6_9POAL</name>
<sequence>MLAIHKNGKKLNIPIPIATGKTLRIGVRGVSLLWRVKVTVSLADDPALCGISRRGLLRGDCAVLEYLQQITCEPRGAAEATKLAS</sequence>
<keyword evidence="2" id="KW-1185">Reference proteome</keyword>
<evidence type="ECO:0000313" key="2">
    <source>
        <dbReference type="Proteomes" id="UP000244336"/>
    </source>
</evidence>
<evidence type="ECO:0000313" key="1">
    <source>
        <dbReference type="EMBL" id="PUZ65900.1"/>
    </source>
</evidence>
<proteinExistence type="predicted"/>
<dbReference type="AlphaFoldDB" id="A0A2T7EDJ6"/>
<dbReference type="Proteomes" id="UP000244336">
    <property type="component" value="Chromosome 3"/>
</dbReference>
<protein>
    <submittedName>
        <fullName evidence="1">Uncharacterized protein</fullName>
    </submittedName>
</protein>
<dbReference type="EMBL" id="CM009751">
    <property type="protein sequence ID" value="PUZ65900.1"/>
    <property type="molecule type" value="Genomic_DNA"/>
</dbReference>
<organism evidence="1 2">
    <name type="scientific">Panicum hallii var. hallii</name>
    <dbReference type="NCBI Taxonomy" id="1504633"/>
    <lineage>
        <taxon>Eukaryota</taxon>
        <taxon>Viridiplantae</taxon>
        <taxon>Streptophyta</taxon>
        <taxon>Embryophyta</taxon>
        <taxon>Tracheophyta</taxon>
        <taxon>Spermatophyta</taxon>
        <taxon>Magnoliopsida</taxon>
        <taxon>Liliopsida</taxon>
        <taxon>Poales</taxon>
        <taxon>Poaceae</taxon>
        <taxon>PACMAD clade</taxon>
        <taxon>Panicoideae</taxon>
        <taxon>Panicodae</taxon>
        <taxon>Paniceae</taxon>
        <taxon>Panicinae</taxon>
        <taxon>Panicum</taxon>
        <taxon>Panicum sect. Panicum</taxon>
    </lineage>
</organism>